<dbReference type="AlphaFoldDB" id="A0A9D6L888"/>
<proteinExistence type="predicted"/>
<dbReference type="Pfam" id="PF06262">
    <property type="entry name" value="Zincin_1"/>
    <property type="match status" value="1"/>
</dbReference>
<evidence type="ECO:0000313" key="1">
    <source>
        <dbReference type="EMBL" id="MBI3540406.1"/>
    </source>
</evidence>
<dbReference type="Proteomes" id="UP000807850">
    <property type="component" value="Unassembled WGS sequence"/>
</dbReference>
<dbReference type="Pfam" id="PF13432">
    <property type="entry name" value="TPR_16"/>
    <property type="match status" value="1"/>
</dbReference>
<dbReference type="EMBL" id="JACQAY010000299">
    <property type="protein sequence ID" value="MBI3540406.1"/>
    <property type="molecule type" value="Genomic_DNA"/>
</dbReference>
<dbReference type="CDD" id="cd12952">
    <property type="entry name" value="MMP_ACEL2062"/>
    <property type="match status" value="1"/>
</dbReference>
<accession>A0A9D6L888</accession>
<dbReference type="Gene3D" id="3.30.2010.20">
    <property type="match status" value="1"/>
</dbReference>
<comment type="caution">
    <text evidence="1">The sequence shown here is derived from an EMBL/GenBank/DDBJ whole genome shotgun (WGS) entry which is preliminary data.</text>
</comment>
<protein>
    <submittedName>
        <fullName evidence="1">Metallopeptidase family protein</fullName>
    </submittedName>
</protein>
<name>A0A9D6L888_UNCEI</name>
<dbReference type="SUPFAM" id="SSF48452">
    <property type="entry name" value="TPR-like"/>
    <property type="match status" value="1"/>
</dbReference>
<reference evidence="1" key="1">
    <citation type="submission" date="2020-07" db="EMBL/GenBank/DDBJ databases">
        <title>Huge and variable diversity of episymbiotic CPR bacteria and DPANN archaea in groundwater ecosystems.</title>
        <authorList>
            <person name="He C.Y."/>
            <person name="Keren R."/>
            <person name="Whittaker M."/>
            <person name="Farag I.F."/>
            <person name="Doudna J."/>
            <person name="Cate J.H.D."/>
            <person name="Banfield J.F."/>
        </authorList>
    </citation>
    <scope>NUCLEOTIDE SEQUENCE</scope>
    <source>
        <strain evidence="1">NC_groundwater_928_Pr1_S-0.2um_72_17</strain>
    </source>
</reference>
<dbReference type="Gene3D" id="1.25.40.10">
    <property type="entry name" value="Tetratricopeptide repeat domain"/>
    <property type="match status" value="1"/>
</dbReference>
<gene>
    <name evidence="1" type="ORF">HY076_09055</name>
</gene>
<dbReference type="InterPro" id="IPR010428">
    <property type="entry name" value="Zincin_1"/>
</dbReference>
<dbReference type="SUPFAM" id="SSF55486">
    <property type="entry name" value="Metalloproteases ('zincins'), catalytic domain"/>
    <property type="match status" value="1"/>
</dbReference>
<organism evidence="1 2">
    <name type="scientific">Eiseniibacteriota bacterium</name>
    <dbReference type="NCBI Taxonomy" id="2212470"/>
    <lineage>
        <taxon>Bacteria</taxon>
        <taxon>Candidatus Eiseniibacteriota</taxon>
    </lineage>
</organism>
<dbReference type="InterPro" id="IPR011990">
    <property type="entry name" value="TPR-like_helical_dom_sf"/>
</dbReference>
<dbReference type="InterPro" id="IPR038555">
    <property type="entry name" value="Zincin_1_sf"/>
</dbReference>
<evidence type="ECO:0000313" key="2">
    <source>
        <dbReference type="Proteomes" id="UP000807850"/>
    </source>
</evidence>
<sequence>MSYETLDETEWSSVDAVWDLLDEGKVDEARDAIDGLLRHRPGHPDLRIVDASVALDEGDAERALIALQGAERSADPSLFFHLRAFAQYELAALEPAREDAHRALAVHPDLPETHALLARTLEMLGDADGAEEHARIACDLDPDRFPMPLEVSDAEFDALVEASLLELPAEVRRHLDELPVLVEPLPSRGMLTAEKPAVSPDVLGLFVGRHLMERSHSDLPAMPGAIYLFRKNLLRACADRDELAEEVRTTVRHEVGHLIGLDEDEIERWGLA</sequence>